<evidence type="ECO:0000256" key="1">
    <source>
        <dbReference type="ARBA" id="ARBA00005254"/>
    </source>
</evidence>
<dbReference type="SUPFAM" id="SSF52096">
    <property type="entry name" value="ClpP/crotonase"/>
    <property type="match status" value="1"/>
</dbReference>
<organism evidence="2 3">
    <name type="scientific">Oceanisphaera sediminis</name>
    <dbReference type="NCBI Taxonomy" id="981381"/>
    <lineage>
        <taxon>Bacteria</taxon>
        <taxon>Pseudomonadati</taxon>
        <taxon>Pseudomonadota</taxon>
        <taxon>Gammaproteobacteria</taxon>
        <taxon>Aeromonadales</taxon>
        <taxon>Aeromonadaceae</taxon>
        <taxon>Oceanisphaera</taxon>
    </lineage>
</organism>
<proteinExistence type="inferred from homology"/>
<dbReference type="InterPro" id="IPR029045">
    <property type="entry name" value="ClpP/crotonase-like_dom_sf"/>
</dbReference>
<dbReference type="PANTHER" id="PTHR42964:SF1">
    <property type="entry name" value="POLYKETIDE BIOSYNTHESIS ENOYL-COA HYDRATASE PKSH-RELATED"/>
    <property type="match status" value="1"/>
</dbReference>
<reference evidence="3" key="1">
    <citation type="journal article" date="2019" name="Int. J. Syst. Evol. Microbiol.">
        <title>The Global Catalogue of Microorganisms (GCM) 10K type strain sequencing project: providing services to taxonomists for standard genome sequencing and annotation.</title>
        <authorList>
            <consortium name="The Broad Institute Genomics Platform"/>
            <consortium name="The Broad Institute Genome Sequencing Center for Infectious Disease"/>
            <person name="Wu L."/>
            <person name="Ma J."/>
        </authorList>
    </citation>
    <scope>NUCLEOTIDE SEQUENCE [LARGE SCALE GENOMIC DNA]</scope>
    <source>
        <strain evidence="3">JCM 17329</strain>
    </source>
</reference>
<comment type="similarity">
    <text evidence="1">Belongs to the enoyl-CoA hydratase/isomerase family.</text>
</comment>
<dbReference type="CDD" id="cd06558">
    <property type="entry name" value="crotonase-like"/>
    <property type="match status" value="1"/>
</dbReference>
<dbReference type="Gene3D" id="1.10.12.10">
    <property type="entry name" value="Lyase 2-enoyl-coa Hydratase, Chain A, domain 2"/>
    <property type="match status" value="1"/>
</dbReference>
<dbReference type="Proteomes" id="UP001501479">
    <property type="component" value="Unassembled WGS sequence"/>
</dbReference>
<gene>
    <name evidence="2" type="ORF">GCM10022421_25730</name>
</gene>
<name>A0ABP7EDJ1_9GAMM</name>
<accession>A0ABP7EDJ1</accession>
<evidence type="ECO:0000313" key="2">
    <source>
        <dbReference type="EMBL" id="GAA3716717.1"/>
    </source>
</evidence>
<dbReference type="Gene3D" id="3.90.226.10">
    <property type="entry name" value="2-enoyl-CoA Hydratase, Chain A, domain 1"/>
    <property type="match status" value="1"/>
</dbReference>
<evidence type="ECO:0000313" key="3">
    <source>
        <dbReference type="Proteomes" id="UP001501479"/>
    </source>
</evidence>
<dbReference type="Pfam" id="PF00378">
    <property type="entry name" value="ECH_1"/>
    <property type="match status" value="1"/>
</dbReference>
<dbReference type="RefSeq" id="WP_344965206.1">
    <property type="nucleotide sequence ID" value="NZ_BAABDS010000038.1"/>
</dbReference>
<sequence>MKDPVLLQQCRPGVWELILNRPERRNAFDERLIAAMREQLEQAARQPGLRVLVLRGAGSHFSSGADLGWMQKAASLDETQNLIDARQLAQLLWQLDRFPHPTLALVQGAAYGGALGLIACCDLVVAAADARFALSEVKLGLIPATISPYVLRAIGARQARRYMLTAEVMAASVAERLGLVHLQASPDQSLDDAAAPLIKAIKQNGPQALTAAKQLGRGFSGRVIDEALIEDSARRLAELRVGTEAREGLDAFINKRKPAWEDKDV</sequence>
<dbReference type="PANTHER" id="PTHR42964">
    <property type="entry name" value="ENOYL-COA HYDRATASE"/>
    <property type="match status" value="1"/>
</dbReference>
<dbReference type="InterPro" id="IPR001753">
    <property type="entry name" value="Enoyl-CoA_hydra/iso"/>
</dbReference>
<protein>
    <submittedName>
        <fullName evidence="2">Enoyl-CoA hydratase-related protein</fullName>
    </submittedName>
</protein>
<dbReference type="InterPro" id="IPR051683">
    <property type="entry name" value="Enoyl-CoA_Hydratase/Isomerase"/>
</dbReference>
<dbReference type="EMBL" id="BAABDS010000038">
    <property type="protein sequence ID" value="GAA3716717.1"/>
    <property type="molecule type" value="Genomic_DNA"/>
</dbReference>
<comment type="caution">
    <text evidence="2">The sequence shown here is derived from an EMBL/GenBank/DDBJ whole genome shotgun (WGS) entry which is preliminary data.</text>
</comment>
<dbReference type="InterPro" id="IPR014748">
    <property type="entry name" value="Enoyl-CoA_hydra_C"/>
</dbReference>
<keyword evidence="3" id="KW-1185">Reference proteome</keyword>